<name>A0A1Y6JWQ3_9LACO</name>
<evidence type="ECO:0000256" key="3">
    <source>
        <dbReference type="ARBA" id="ARBA00023163"/>
    </source>
</evidence>
<proteinExistence type="predicted"/>
<dbReference type="Proteomes" id="UP000195412">
    <property type="component" value="Chromosome I"/>
</dbReference>
<dbReference type="PANTHER" id="PTHR30055">
    <property type="entry name" value="HTH-TYPE TRANSCRIPTIONAL REGULATOR RUTR"/>
    <property type="match status" value="1"/>
</dbReference>
<keyword evidence="1" id="KW-0805">Transcription regulation</keyword>
<keyword evidence="2 4" id="KW-0238">DNA-binding</keyword>
<feature type="DNA-binding region" description="H-T-H motif" evidence="4">
    <location>
        <begin position="34"/>
        <end position="53"/>
    </location>
</feature>
<dbReference type="KEGG" id="lzy:LZ3411_0213"/>
<evidence type="ECO:0000256" key="2">
    <source>
        <dbReference type="ARBA" id="ARBA00023125"/>
    </source>
</evidence>
<dbReference type="EMBL" id="LT854705">
    <property type="protein sequence ID" value="SMS13263.1"/>
    <property type="molecule type" value="Genomic_DNA"/>
</dbReference>
<evidence type="ECO:0000259" key="5">
    <source>
        <dbReference type="PROSITE" id="PS50977"/>
    </source>
</evidence>
<dbReference type="PROSITE" id="PS50977">
    <property type="entry name" value="HTH_TETR_2"/>
    <property type="match status" value="1"/>
</dbReference>
<dbReference type="InterPro" id="IPR001647">
    <property type="entry name" value="HTH_TetR"/>
</dbReference>
<dbReference type="PROSITE" id="PS01081">
    <property type="entry name" value="HTH_TETR_1"/>
    <property type="match status" value="1"/>
</dbReference>
<protein>
    <submittedName>
        <fullName evidence="6">Transctiptional regulator, TetR family</fullName>
    </submittedName>
</protein>
<dbReference type="PRINTS" id="PR00455">
    <property type="entry name" value="HTHTETR"/>
</dbReference>
<organism evidence="6 7">
    <name type="scientific">Levilactobacillus zymae</name>
    <dbReference type="NCBI Taxonomy" id="267363"/>
    <lineage>
        <taxon>Bacteria</taxon>
        <taxon>Bacillati</taxon>
        <taxon>Bacillota</taxon>
        <taxon>Bacilli</taxon>
        <taxon>Lactobacillales</taxon>
        <taxon>Lactobacillaceae</taxon>
        <taxon>Levilactobacillus</taxon>
    </lineage>
</organism>
<evidence type="ECO:0000313" key="7">
    <source>
        <dbReference type="Proteomes" id="UP000195412"/>
    </source>
</evidence>
<dbReference type="GO" id="GO:0003700">
    <property type="term" value="F:DNA-binding transcription factor activity"/>
    <property type="evidence" value="ECO:0007669"/>
    <property type="project" value="TreeGrafter"/>
</dbReference>
<reference evidence="7" key="1">
    <citation type="submission" date="2017-05" db="EMBL/GenBank/DDBJ databases">
        <authorList>
            <person name="Papadimitriou K."/>
        </authorList>
    </citation>
    <scope>NUCLEOTIDE SEQUENCE [LARGE SCALE GENOMIC DNA]</scope>
    <source>
        <strain evidence="7">ACA-DC 3411</strain>
    </source>
</reference>
<evidence type="ECO:0000313" key="6">
    <source>
        <dbReference type="EMBL" id="SMS13263.1"/>
    </source>
</evidence>
<dbReference type="GO" id="GO:0000976">
    <property type="term" value="F:transcription cis-regulatory region binding"/>
    <property type="evidence" value="ECO:0007669"/>
    <property type="project" value="TreeGrafter"/>
</dbReference>
<dbReference type="InterPro" id="IPR023772">
    <property type="entry name" value="DNA-bd_HTH_TetR-type_CS"/>
</dbReference>
<dbReference type="Pfam" id="PF00440">
    <property type="entry name" value="TetR_N"/>
    <property type="match status" value="1"/>
</dbReference>
<dbReference type="Gene3D" id="1.10.357.10">
    <property type="entry name" value="Tetracycline Repressor, domain 2"/>
    <property type="match status" value="1"/>
</dbReference>
<dbReference type="AlphaFoldDB" id="A0A1Y6JWQ3"/>
<sequence>MANIYTPDQKNAKRQAMMQAAVRLFTQQSYTAITMQQVATAVGSSKGTVFHYFATKEDLFMSILLENYQAYFQQLITELTAGPQLTRTTFSEWLVGQSQNLIEHHATLVRLNAIRGPILEGKANMAETVAQRNRLYAVSQQLGDTLVQKTNHLLSQSQFSHLFVIQSGQISGLMNMASLARFNHQTLSAAYPDFDVQVVLEAKRQLRYYLTGYLRDYAQD</sequence>
<dbReference type="RefSeq" id="WP_087741379.1">
    <property type="nucleotide sequence ID" value="NZ_JBPWQU010000011.1"/>
</dbReference>
<keyword evidence="3" id="KW-0804">Transcription</keyword>
<feature type="domain" description="HTH tetR-type" evidence="5">
    <location>
        <begin position="11"/>
        <end position="71"/>
    </location>
</feature>
<accession>A0A1Y6JWQ3</accession>
<dbReference type="InterPro" id="IPR009057">
    <property type="entry name" value="Homeodomain-like_sf"/>
</dbReference>
<gene>
    <name evidence="6" type="ORF">LZ3411_0213</name>
</gene>
<dbReference type="PANTHER" id="PTHR30055:SF234">
    <property type="entry name" value="HTH-TYPE TRANSCRIPTIONAL REGULATOR BETI"/>
    <property type="match status" value="1"/>
</dbReference>
<evidence type="ECO:0000256" key="4">
    <source>
        <dbReference type="PROSITE-ProRule" id="PRU00335"/>
    </source>
</evidence>
<dbReference type="SUPFAM" id="SSF46689">
    <property type="entry name" value="Homeodomain-like"/>
    <property type="match status" value="1"/>
</dbReference>
<dbReference type="InterPro" id="IPR050109">
    <property type="entry name" value="HTH-type_TetR-like_transc_reg"/>
</dbReference>
<evidence type="ECO:0000256" key="1">
    <source>
        <dbReference type="ARBA" id="ARBA00023015"/>
    </source>
</evidence>